<reference evidence="1 2" key="1">
    <citation type="submission" date="2018-06" db="EMBL/GenBank/DDBJ databases">
        <title>Genomic Encyclopedia of Type Strains, Phase III (KMG-III): the genomes of soil and plant-associated and newly described type strains.</title>
        <authorList>
            <person name="Whitman W."/>
        </authorList>
    </citation>
    <scope>NUCLEOTIDE SEQUENCE [LARGE SCALE GENOMIC DNA]</scope>
    <source>
        <strain evidence="1 2">CECT 7732</strain>
    </source>
</reference>
<accession>A0A366D6X1</accession>
<dbReference type="Proteomes" id="UP000252086">
    <property type="component" value="Unassembled WGS sequence"/>
</dbReference>
<protein>
    <recommendedName>
        <fullName evidence="3">Neutral/alkaline ceramidase-like enzyme</fullName>
    </recommendedName>
</protein>
<dbReference type="RefSeq" id="WP_113872647.1">
    <property type="nucleotide sequence ID" value="NZ_QNRF01000001.1"/>
</dbReference>
<evidence type="ECO:0008006" key="3">
    <source>
        <dbReference type="Google" id="ProtNLM"/>
    </source>
</evidence>
<dbReference type="EMBL" id="QNRF01000001">
    <property type="protein sequence ID" value="RBO85736.1"/>
    <property type="molecule type" value="Genomic_DNA"/>
</dbReference>
<evidence type="ECO:0000313" key="1">
    <source>
        <dbReference type="EMBL" id="RBO85736.1"/>
    </source>
</evidence>
<keyword evidence="2" id="KW-1185">Reference proteome</keyword>
<proteinExistence type="predicted"/>
<evidence type="ECO:0000313" key="2">
    <source>
        <dbReference type="Proteomes" id="UP000252086"/>
    </source>
</evidence>
<dbReference type="OrthoDB" id="622550at2"/>
<comment type="caution">
    <text evidence="1">The sequence shown here is derived from an EMBL/GenBank/DDBJ whole genome shotgun (WGS) entry which is preliminary data.</text>
</comment>
<dbReference type="AlphaFoldDB" id="A0A366D6X1"/>
<gene>
    <name evidence="1" type="ORF">DFP76_10110</name>
</gene>
<name>A0A366D6X1_9GAMM</name>
<sequence>MYKVSIAKLNVNPDLFTSSCLAGFAKRDSSTEKFGLSELEVGVLWVKDVKGNNFILVSVDTLYLDGSYLDFIYRWLLEEFGVSSSEVVFNATHTHSAPNSSSTFFGEQDAGFIGEITDKIKACVSIAFSKLEEGSVFFYEAQLPSGLIVNRRLLSRDIKSFFMKKRMIMSPNYSKKFDHYVRVVNFVSSSENSILINLSCHPVFNNNNAISSDFPGILRRDLSHLFDNVIFTQGFSGDIRPDSVISRYSPSNFLVFIKALVNGHSFISPTLRFFDYFNNSVVKTVEKRRTFNNITSSEFIFSHIFQFDLKSTTLKTIKNIEVKIINVGGIVFISIPAEVNSRYFFEIKSAFKELNIVPLGYAENIIGYLPYPTEVQEGGYEVNSYKNYGWDSPISSDSLTELFQSIVSAIKYVTNGSQD</sequence>
<organism evidence="1 2">
    <name type="scientific">Marinomonas aquiplantarum</name>
    <dbReference type="NCBI Taxonomy" id="491951"/>
    <lineage>
        <taxon>Bacteria</taxon>
        <taxon>Pseudomonadati</taxon>
        <taxon>Pseudomonadota</taxon>
        <taxon>Gammaproteobacteria</taxon>
        <taxon>Oceanospirillales</taxon>
        <taxon>Oceanospirillaceae</taxon>
        <taxon>Marinomonas</taxon>
    </lineage>
</organism>